<dbReference type="Gene3D" id="3.20.20.70">
    <property type="entry name" value="Aldolase class I"/>
    <property type="match status" value="1"/>
</dbReference>
<dbReference type="RefSeq" id="WP_084261026.1">
    <property type="nucleotide sequence ID" value="NZ_LRMV01000005.1"/>
</dbReference>
<dbReference type="Pfam" id="PF01645">
    <property type="entry name" value="Glu_synthase"/>
    <property type="match status" value="1"/>
</dbReference>
<dbReference type="OrthoDB" id="3424786at2"/>
<gene>
    <name evidence="4" type="ORF">GA0070623_0003</name>
</gene>
<evidence type="ECO:0000256" key="1">
    <source>
        <dbReference type="ARBA" id="ARBA00009716"/>
    </source>
</evidence>
<dbReference type="SUPFAM" id="SSF51395">
    <property type="entry name" value="FMN-linked oxidoreductases"/>
    <property type="match status" value="1"/>
</dbReference>
<sequence length="441" mass="46314">MTVATPAQRDVVPANAPSPGALHAPGLPEERIRDRARRGAPAAFPSADQYGRVAFGSRSELFDDLDALRLVPPVFMPDRLHKLIELGREPLYSDVDTNSTIGGFSAPLPVFVCAFGSTRIAAGLGEAISRQAGRLGLPMVIGENLVPTAQFSAGTAKAAAPMLDRLDAYAAELGDGHGGVIIQQSTEDADAEVWNMFYSHPGARHLLESGRLGFELKVGQGAKPGLGGLVLLDRQRGAAAARQYATAPLGAAADTVLRASSPGTVTREILHHQVRLMRNNFPAAKVWVKLHPGRDVAEAAATARAAGADAVCVDGAEGGTGWAPTAFLDHVGLPLVECLARLGQAGIRTLASGRIWEGARAVKALALGAQAVGLGRAALLAVDEDRTAGLVRLVECIDLEIRMLVSALGLYRPDAVTAADIWPHPSRREPAQQTPVDDLTR</sequence>
<evidence type="ECO:0000313" key="5">
    <source>
        <dbReference type="Proteomes" id="UP000198226"/>
    </source>
</evidence>
<keyword evidence="5" id="KW-1185">Reference proteome</keyword>
<feature type="domain" description="Glutamate synthase" evidence="3">
    <location>
        <begin position="175"/>
        <end position="382"/>
    </location>
</feature>
<comment type="similarity">
    <text evidence="1">Belongs to the glutamate synthase family.</text>
</comment>
<evidence type="ECO:0000256" key="2">
    <source>
        <dbReference type="SAM" id="MobiDB-lite"/>
    </source>
</evidence>
<organism evidence="4 5">
    <name type="scientific">Micromonospora rifamycinica</name>
    <dbReference type="NCBI Taxonomy" id="291594"/>
    <lineage>
        <taxon>Bacteria</taxon>
        <taxon>Bacillati</taxon>
        <taxon>Actinomycetota</taxon>
        <taxon>Actinomycetes</taxon>
        <taxon>Micromonosporales</taxon>
        <taxon>Micromonosporaceae</taxon>
        <taxon>Micromonospora</taxon>
    </lineage>
</organism>
<dbReference type="GO" id="GO:0006537">
    <property type="term" value="P:glutamate biosynthetic process"/>
    <property type="evidence" value="ECO:0007669"/>
    <property type="project" value="InterPro"/>
</dbReference>
<dbReference type="GO" id="GO:0015930">
    <property type="term" value="F:glutamate synthase activity"/>
    <property type="evidence" value="ECO:0007669"/>
    <property type="project" value="InterPro"/>
</dbReference>
<reference evidence="5" key="1">
    <citation type="submission" date="2016-06" db="EMBL/GenBank/DDBJ databases">
        <authorList>
            <person name="Varghese N."/>
            <person name="Submissions Spin"/>
        </authorList>
    </citation>
    <scope>NUCLEOTIDE SEQUENCE [LARGE SCALE GENOMIC DNA]</scope>
    <source>
        <strain evidence="5">DSM 44983</strain>
    </source>
</reference>
<name>A0A1C5GLM9_9ACTN</name>
<dbReference type="PANTHER" id="PTHR43819">
    <property type="entry name" value="ARCHAEAL-TYPE GLUTAMATE SYNTHASE [NADPH]"/>
    <property type="match status" value="1"/>
</dbReference>
<accession>A0A1C5GLM9</accession>
<dbReference type="InterPro" id="IPR002932">
    <property type="entry name" value="Glu_synthdom"/>
</dbReference>
<dbReference type="EMBL" id="LT607752">
    <property type="protein sequence ID" value="SCG34718.1"/>
    <property type="molecule type" value="Genomic_DNA"/>
</dbReference>
<protein>
    <submittedName>
        <fullName evidence="4">Glutamate synthase (NADPH) GltB2 subunit</fullName>
    </submittedName>
</protein>
<feature type="region of interest" description="Disordered" evidence="2">
    <location>
        <begin position="422"/>
        <end position="441"/>
    </location>
</feature>
<proteinExistence type="inferred from homology"/>
<dbReference type="InterPro" id="IPR013785">
    <property type="entry name" value="Aldolase_TIM"/>
</dbReference>
<evidence type="ECO:0000313" key="4">
    <source>
        <dbReference type="EMBL" id="SCG34718.1"/>
    </source>
</evidence>
<dbReference type="PANTHER" id="PTHR43819:SF1">
    <property type="entry name" value="ARCHAEAL-TYPE GLUTAMATE SYNTHASE [NADPH]"/>
    <property type="match status" value="1"/>
</dbReference>
<dbReference type="Proteomes" id="UP000198226">
    <property type="component" value="Chromosome I"/>
</dbReference>
<feature type="region of interest" description="Disordered" evidence="2">
    <location>
        <begin position="1"/>
        <end position="26"/>
    </location>
</feature>
<evidence type="ECO:0000259" key="3">
    <source>
        <dbReference type="Pfam" id="PF01645"/>
    </source>
</evidence>
<dbReference type="AlphaFoldDB" id="A0A1C5GLM9"/>